<accession>A0A6L2R494</accession>
<keyword evidence="2" id="KW-0645">Protease</keyword>
<feature type="compositionally biased region" description="Polar residues" evidence="5">
    <location>
        <begin position="259"/>
        <end position="287"/>
    </location>
</feature>
<evidence type="ECO:0000313" key="8">
    <source>
        <dbReference type="Proteomes" id="UP000505077"/>
    </source>
</evidence>
<proteinExistence type="inferred from homology"/>
<keyword evidence="3 7" id="KW-0378">Hydrolase</keyword>
<protein>
    <submittedName>
        <fullName evidence="7">Putative cell wall-associated hydrolase</fullName>
    </submittedName>
</protein>
<name>A0A6L2R494_9BACT</name>
<evidence type="ECO:0000256" key="2">
    <source>
        <dbReference type="ARBA" id="ARBA00022670"/>
    </source>
</evidence>
<evidence type="ECO:0000256" key="3">
    <source>
        <dbReference type="ARBA" id="ARBA00022801"/>
    </source>
</evidence>
<comment type="similarity">
    <text evidence="1">Belongs to the peptidase C40 family.</text>
</comment>
<reference evidence="7 8" key="1">
    <citation type="journal article" date="2020" name="ISME J.">
        <title>Parallel Reductive Genome Evolution in Desulfovibrio Ectosymbionts Independently Acquired by Trichonympha Protists in the Termite Gut.</title>
        <authorList>
            <person name="Takeuchi M."/>
            <person name="Kuwahara H."/>
            <person name="Murakami T."/>
            <person name="Takahashi K."/>
            <person name="Kajitani R."/>
            <person name="Toyoda A."/>
            <person name="Itoh T."/>
            <person name="Ohkuma M."/>
            <person name="Hongoh Y."/>
        </authorList>
    </citation>
    <scope>NUCLEOTIDE SEQUENCE [LARGE SCALE GENOMIC DNA]</scope>
    <source>
        <strain evidence="7">ZnDsv-02</strain>
    </source>
</reference>
<dbReference type="InterPro" id="IPR000064">
    <property type="entry name" value="NLP_P60_dom"/>
</dbReference>
<feature type="region of interest" description="Disordered" evidence="5">
    <location>
        <begin position="197"/>
        <end position="294"/>
    </location>
</feature>
<dbReference type="InterPro" id="IPR051202">
    <property type="entry name" value="Peptidase_C40"/>
</dbReference>
<dbReference type="Gene3D" id="3.90.1720.10">
    <property type="entry name" value="endopeptidase domain like (from Nostoc punctiforme)"/>
    <property type="match status" value="1"/>
</dbReference>
<evidence type="ECO:0000259" key="6">
    <source>
        <dbReference type="PROSITE" id="PS51935"/>
    </source>
</evidence>
<dbReference type="InterPro" id="IPR038765">
    <property type="entry name" value="Papain-like_cys_pep_sf"/>
</dbReference>
<gene>
    <name evidence="7" type="ORF">ZNDK_0043</name>
</gene>
<feature type="domain" description="NlpC/P60" evidence="6">
    <location>
        <begin position="49"/>
        <end position="171"/>
    </location>
</feature>
<dbReference type="SUPFAM" id="SSF54001">
    <property type="entry name" value="Cysteine proteinases"/>
    <property type="match status" value="1"/>
</dbReference>
<evidence type="ECO:0000256" key="4">
    <source>
        <dbReference type="ARBA" id="ARBA00022807"/>
    </source>
</evidence>
<feature type="compositionally biased region" description="Low complexity" evidence="5">
    <location>
        <begin position="238"/>
        <end position="251"/>
    </location>
</feature>
<dbReference type="AlphaFoldDB" id="A0A6L2R494"/>
<evidence type="ECO:0000256" key="5">
    <source>
        <dbReference type="SAM" id="MobiDB-lite"/>
    </source>
</evidence>
<dbReference type="PROSITE" id="PS51257">
    <property type="entry name" value="PROKAR_LIPOPROTEIN"/>
    <property type="match status" value="1"/>
</dbReference>
<dbReference type="GO" id="GO:0006508">
    <property type="term" value="P:proteolysis"/>
    <property type="evidence" value="ECO:0007669"/>
    <property type="project" value="UniProtKB-KW"/>
</dbReference>
<dbReference type="Pfam" id="PF00877">
    <property type="entry name" value="NLPC_P60"/>
    <property type="match status" value="1"/>
</dbReference>
<comment type="caution">
    <text evidence="7">The sequence shown here is derived from an EMBL/GenBank/DDBJ whole genome shotgun (WGS) entry which is preliminary data.</text>
</comment>
<evidence type="ECO:0000256" key="1">
    <source>
        <dbReference type="ARBA" id="ARBA00007074"/>
    </source>
</evidence>
<dbReference type="GO" id="GO:0008234">
    <property type="term" value="F:cysteine-type peptidase activity"/>
    <property type="evidence" value="ECO:0007669"/>
    <property type="project" value="UniProtKB-KW"/>
</dbReference>
<keyword evidence="4" id="KW-0788">Thiol protease</keyword>
<dbReference type="Proteomes" id="UP000505077">
    <property type="component" value="Unassembled WGS sequence"/>
</dbReference>
<organism evidence="7 8">
    <name type="scientific">Candidatus Desulfovibrio kirbyi</name>
    <dbReference type="NCBI Taxonomy" id="2696086"/>
    <lineage>
        <taxon>Bacteria</taxon>
        <taxon>Pseudomonadati</taxon>
        <taxon>Thermodesulfobacteriota</taxon>
        <taxon>Desulfovibrionia</taxon>
        <taxon>Desulfovibrionales</taxon>
        <taxon>Desulfovibrionaceae</taxon>
        <taxon>Desulfovibrio</taxon>
    </lineage>
</organism>
<dbReference type="PANTHER" id="PTHR47053:SF1">
    <property type="entry name" value="MUREIN DD-ENDOPEPTIDASE MEPH-RELATED"/>
    <property type="match status" value="1"/>
</dbReference>
<dbReference type="EMBL" id="BLLL01000001">
    <property type="protein sequence ID" value="GFH62272.1"/>
    <property type="molecule type" value="Genomic_DNA"/>
</dbReference>
<sequence>MSNKLHLSTLTLICALAFGCAQKQNSLDKTMHGDSLRESYQAAYNKNSDQSGSLLLRNAKSAIGTPYVRGGDSPGGFDCSGFVCWTYKSVGVDIPRTAKEQSVVGQRIVRPEDMQAGDIVAFRHPKRGYHTGIYVGDGKFIHSPHRRSSVRITSLSDPYFSKIFLSARRVRVADNEILTAQAETRLNDFTEEKTVRELTAARKNPAKPKPDMASRGKTGKKPAHVAANATKNTKKSAMKSASKAGKQSSTQEAAKAQKTARTSGKNKPHETTVSASSFDKQRTSSGSKKIRKKI</sequence>
<dbReference type="PANTHER" id="PTHR47053">
    <property type="entry name" value="MUREIN DD-ENDOPEPTIDASE MEPH-RELATED"/>
    <property type="match status" value="1"/>
</dbReference>
<evidence type="ECO:0000313" key="7">
    <source>
        <dbReference type="EMBL" id="GFH62272.1"/>
    </source>
</evidence>
<dbReference type="PROSITE" id="PS51935">
    <property type="entry name" value="NLPC_P60"/>
    <property type="match status" value="1"/>
</dbReference>